<evidence type="ECO:0000313" key="4">
    <source>
        <dbReference type="Proteomes" id="UP000632289"/>
    </source>
</evidence>
<dbReference type="AlphaFoldDB" id="A0A927EWS4"/>
<keyword evidence="4" id="KW-1185">Reference proteome</keyword>
<protein>
    <recommendedName>
        <fullName evidence="5">ATP-dependent DNA helicase RecG</fullName>
    </recommendedName>
</protein>
<feature type="signal peptide" evidence="2">
    <location>
        <begin position="1"/>
        <end position="24"/>
    </location>
</feature>
<dbReference type="Proteomes" id="UP000632289">
    <property type="component" value="Unassembled WGS sequence"/>
</dbReference>
<comment type="caution">
    <text evidence="3">The sequence shown here is derived from an EMBL/GenBank/DDBJ whole genome shotgun (WGS) entry which is preliminary data.</text>
</comment>
<reference evidence="3" key="1">
    <citation type="submission" date="2020-09" db="EMBL/GenBank/DDBJ databases">
        <title>Secondary metabolite and genome analysis of marine Streptomyces chumphonensis KK1-2T.</title>
        <authorList>
            <person name="Phongsopitanun W."/>
            <person name="Kanchanasin P."/>
            <person name="Pittayakhajonwut P."/>
            <person name="Suwanborirux K."/>
            <person name="Tanasupawat S."/>
        </authorList>
    </citation>
    <scope>NUCLEOTIDE SEQUENCE</scope>
    <source>
        <strain evidence="3">KK1-2</strain>
    </source>
</reference>
<proteinExistence type="predicted"/>
<organism evidence="3 4">
    <name type="scientific">Streptomyces chumphonensis</name>
    <dbReference type="NCBI Taxonomy" id="1214925"/>
    <lineage>
        <taxon>Bacteria</taxon>
        <taxon>Bacillati</taxon>
        <taxon>Actinomycetota</taxon>
        <taxon>Actinomycetes</taxon>
        <taxon>Kitasatosporales</taxon>
        <taxon>Streptomycetaceae</taxon>
        <taxon>Streptomyces</taxon>
    </lineage>
</organism>
<feature type="chain" id="PRO_5037610904" description="ATP-dependent DNA helicase RecG" evidence="2">
    <location>
        <begin position="25"/>
        <end position="663"/>
    </location>
</feature>
<name>A0A927EWS4_9ACTN</name>
<evidence type="ECO:0000256" key="2">
    <source>
        <dbReference type="SAM" id="SignalP"/>
    </source>
</evidence>
<gene>
    <name evidence="3" type="ORF">IF129_02350</name>
</gene>
<accession>A0A927EWS4</accession>
<evidence type="ECO:0008006" key="5">
    <source>
        <dbReference type="Google" id="ProtNLM"/>
    </source>
</evidence>
<evidence type="ECO:0000256" key="1">
    <source>
        <dbReference type="SAM" id="MobiDB-lite"/>
    </source>
</evidence>
<evidence type="ECO:0000313" key="3">
    <source>
        <dbReference type="EMBL" id="MBD3930417.1"/>
    </source>
</evidence>
<keyword evidence="2" id="KW-0732">Signal</keyword>
<sequence length="663" mass="71397">MRRGASVVVGLVLAAGLLAPGAAARPAEAEAEAAPRGCDPLDPAACVLPFPSDWHTVPDASTDTGRRVAFVADALPANVRGTHVDPAEWNRNDGFSPGSMVLAQVPGLDLGRTGAAPVTDIGASLDRDAPIVLLDLDTGQRHPYWAELDANADDPARRALIVRPARNLAEGHHYAVVLRDLRDADGTPLPAPDAYRKVAGKPLHPGDPLYERQRQLRPALRGLARAGIDPRGAYLVWDFTVASERGLSERMLHLRDESFRELGDEAPEFLVTEVREHGGDDAVARSVRGVFNVPSYLDRPGGPPGSGMRYGPDGLPQRAEGNVQVAAFRCEIPRSALTRPAWPGLYGHGLFGREAEVGSGAVTAFAAEHHFVLCATKWQGMADEDVAHVARTLTDLSDFHTVPDRLQQGVLNTLWLGRLMTHPDGLAADPAFAGTRGRSVLSRHAPLGFYGNSQGAIMGGMVTALSTEVRRSALGVPGMNYSTLLNRSTGFAPFQRLLDTTYPDTLDQQIGFALLQMLWDRGEANGYAHHMTDDPLPGTPRHQVLLHVAFGDHLVTPHAAEVQARTVGARVHTPAVAEGRSPDADPYWGIRPLRRLDRGSGLVVWDSGSPHQPLTNTPPDTGHDPHGDPRHDAAARLQMAWFLKTGLLVDVCGNRPCRARPRD</sequence>
<feature type="compositionally biased region" description="Basic and acidic residues" evidence="1">
    <location>
        <begin position="621"/>
        <end position="631"/>
    </location>
</feature>
<feature type="region of interest" description="Disordered" evidence="1">
    <location>
        <begin position="605"/>
        <end position="631"/>
    </location>
</feature>
<dbReference type="EMBL" id="JACXYU010000001">
    <property type="protein sequence ID" value="MBD3930417.1"/>
    <property type="molecule type" value="Genomic_DNA"/>
</dbReference>